<sequence length="213" mass="23838">MLKANETGNYSLIGLVMFISALIPFIFLNKHGLKQIGIKKTRKLKILGYALIAGLAFSLLLYFLGIGLYGHSYENWYEYIGKSYNIPDGISAQGKKAMFVVMAITGMTFSPIGEELFFRGIVHGSFANSIGDKKASIVDSLAFALTHISHFGLVFLNNRWDFYLVPALIWVTSMFAVSILFFQVKKRAKSIWGAVLCHSGFNLGMIYCIFYLL</sequence>
<keyword evidence="1" id="KW-1133">Transmembrane helix</keyword>
<feature type="domain" description="CAAX prenyl protease 2/Lysostaphin resistance protein A-like" evidence="2">
    <location>
        <begin position="98"/>
        <end position="203"/>
    </location>
</feature>
<name>A0A5M4AUK7_9BACT</name>
<evidence type="ECO:0000313" key="3">
    <source>
        <dbReference type="EMBL" id="GET31246.1"/>
    </source>
</evidence>
<feature type="transmembrane region" description="Helical" evidence="1">
    <location>
        <begin position="12"/>
        <end position="28"/>
    </location>
</feature>
<evidence type="ECO:0000256" key="1">
    <source>
        <dbReference type="SAM" id="Phobius"/>
    </source>
</evidence>
<feature type="transmembrane region" description="Helical" evidence="1">
    <location>
        <begin position="162"/>
        <end position="184"/>
    </location>
</feature>
<dbReference type="InterPro" id="IPR003675">
    <property type="entry name" value="Rce1/LyrA-like_dom"/>
</dbReference>
<proteinExistence type="predicted"/>
<dbReference type="GO" id="GO:0080120">
    <property type="term" value="P:CAAX-box protein maturation"/>
    <property type="evidence" value="ECO:0007669"/>
    <property type="project" value="UniProtKB-ARBA"/>
</dbReference>
<gene>
    <name evidence="3" type="ORF">PbJCM13498_01090</name>
</gene>
<keyword evidence="1" id="KW-0812">Transmembrane</keyword>
<dbReference type="Proteomes" id="UP000391834">
    <property type="component" value="Unassembled WGS sequence"/>
</dbReference>
<dbReference type="EMBL" id="BLAX01000001">
    <property type="protein sequence ID" value="GET31246.1"/>
    <property type="molecule type" value="Genomic_DNA"/>
</dbReference>
<accession>A0A5M4AUK7</accession>
<comment type="caution">
    <text evidence="3">The sequence shown here is derived from an EMBL/GenBank/DDBJ whole genome shotgun (WGS) entry which is preliminary data.</text>
</comment>
<keyword evidence="4" id="KW-1185">Reference proteome</keyword>
<evidence type="ECO:0000313" key="4">
    <source>
        <dbReference type="Proteomes" id="UP000391834"/>
    </source>
</evidence>
<feature type="transmembrane region" description="Helical" evidence="1">
    <location>
        <begin position="49"/>
        <end position="69"/>
    </location>
</feature>
<organism evidence="3 4">
    <name type="scientific">Prolixibacter bellariivorans</name>
    <dbReference type="NCBI Taxonomy" id="314319"/>
    <lineage>
        <taxon>Bacteria</taxon>
        <taxon>Pseudomonadati</taxon>
        <taxon>Bacteroidota</taxon>
        <taxon>Bacteroidia</taxon>
        <taxon>Marinilabiliales</taxon>
        <taxon>Prolixibacteraceae</taxon>
        <taxon>Prolixibacter</taxon>
    </lineage>
</organism>
<feature type="transmembrane region" description="Helical" evidence="1">
    <location>
        <begin position="191"/>
        <end position="212"/>
    </location>
</feature>
<dbReference type="GO" id="GO:0004175">
    <property type="term" value="F:endopeptidase activity"/>
    <property type="evidence" value="ECO:0007669"/>
    <property type="project" value="UniProtKB-ARBA"/>
</dbReference>
<evidence type="ECO:0000259" key="2">
    <source>
        <dbReference type="Pfam" id="PF02517"/>
    </source>
</evidence>
<dbReference type="Pfam" id="PF02517">
    <property type="entry name" value="Rce1-like"/>
    <property type="match status" value="1"/>
</dbReference>
<keyword evidence="1" id="KW-0472">Membrane</keyword>
<protein>
    <recommendedName>
        <fullName evidence="2">CAAX prenyl protease 2/Lysostaphin resistance protein A-like domain-containing protein</fullName>
    </recommendedName>
</protein>
<feature type="transmembrane region" description="Helical" evidence="1">
    <location>
        <begin position="137"/>
        <end position="156"/>
    </location>
</feature>
<dbReference type="AlphaFoldDB" id="A0A5M4AUK7"/>
<reference evidence="3 4" key="1">
    <citation type="submission" date="2019-10" db="EMBL/GenBank/DDBJ databases">
        <title>Prolixibacter strains distinguished by the presence of nitrate reductase genes were adept at nitrate-dependent anaerobic corrosion of metallic iron and carbon steel.</title>
        <authorList>
            <person name="Iino T."/>
            <person name="Shono N."/>
            <person name="Ito K."/>
            <person name="Nakamura R."/>
            <person name="Sueoka K."/>
            <person name="Harayama S."/>
            <person name="Ohkuma M."/>
        </authorList>
    </citation>
    <scope>NUCLEOTIDE SEQUENCE [LARGE SCALE GENOMIC DNA]</scope>
    <source>
        <strain evidence="3 4">JCM 13498</strain>
    </source>
</reference>